<feature type="transmembrane region" description="Helical" evidence="1">
    <location>
        <begin position="270"/>
        <end position="294"/>
    </location>
</feature>
<dbReference type="PANTHER" id="PTHR21063">
    <property type="entry name" value="LFA-3"/>
    <property type="match status" value="1"/>
</dbReference>
<organism evidence="3 4">
    <name type="scientific">Carassius auratus</name>
    <name type="common">Goldfish</name>
    <dbReference type="NCBI Taxonomy" id="7957"/>
    <lineage>
        <taxon>Eukaryota</taxon>
        <taxon>Metazoa</taxon>
        <taxon>Chordata</taxon>
        <taxon>Craniata</taxon>
        <taxon>Vertebrata</taxon>
        <taxon>Euteleostomi</taxon>
        <taxon>Actinopterygii</taxon>
        <taxon>Neopterygii</taxon>
        <taxon>Teleostei</taxon>
        <taxon>Ostariophysi</taxon>
        <taxon>Cypriniformes</taxon>
        <taxon>Cyprinidae</taxon>
        <taxon>Cyprininae</taxon>
        <taxon>Carassius</taxon>
    </lineage>
</organism>
<gene>
    <name evidence="4" type="primary">LOC113083496</name>
</gene>
<dbReference type="InterPro" id="IPR003599">
    <property type="entry name" value="Ig_sub"/>
</dbReference>
<keyword evidence="1" id="KW-0812">Transmembrane</keyword>
<dbReference type="Pfam" id="PF07686">
    <property type="entry name" value="V-set"/>
    <property type="match status" value="1"/>
</dbReference>
<dbReference type="KEGG" id="caua:113083496"/>
<dbReference type="InterPro" id="IPR013106">
    <property type="entry name" value="Ig_V-set"/>
</dbReference>
<name>A0A6P6NPB9_CARAU</name>
<dbReference type="InterPro" id="IPR036179">
    <property type="entry name" value="Ig-like_dom_sf"/>
</dbReference>
<accession>A0A6P6NPB9</accession>
<protein>
    <submittedName>
        <fullName evidence="4">Uncharacterized protein LOC113083496 isoform X1</fullName>
    </submittedName>
</protein>
<evidence type="ECO:0000259" key="2">
    <source>
        <dbReference type="SMART" id="SM00409"/>
    </source>
</evidence>
<dbReference type="RefSeq" id="XP_026110339.1">
    <property type="nucleotide sequence ID" value="XM_026254554.1"/>
</dbReference>
<keyword evidence="3" id="KW-1185">Reference proteome</keyword>
<dbReference type="InterPro" id="IPR013783">
    <property type="entry name" value="Ig-like_fold"/>
</dbReference>
<keyword evidence="1" id="KW-1133">Transmembrane helix</keyword>
<sequence length="323" mass="35711">MTQHTLVVLRNHVTWSVDSIPSSVTYPGSLLSLSLDTVRKGINMRISTSFLCVLLVVGGVLGVEEKKVTVMKGDTVTLNPDDAEIKTGDTILWKFEGSIIGRRKSDGNVSTDVDGRFKEKLLLDKLTGSLTITDLTTDYTGLYQLEIRSTTEIFKNYKVTVNDGMKTVSVKKGDSVTLDTGLFEIKGYDLILWMSKGHVIAEINRNTNQVIFSPEEKFNGRLQREHQTGSLTIHDSRITDSGDYHLNMSCSTFTLQRTIRVTVTNGSVTGLSVTGIVLIVVVVIVVLIIIGFLVMKIKKKIKKRGAIPNPSSTELLESELMRD</sequence>
<dbReference type="SMART" id="SM00409">
    <property type="entry name" value="IG"/>
    <property type="match status" value="2"/>
</dbReference>
<dbReference type="AlphaFoldDB" id="A0A6P6NPB9"/>
<reference evidence="4" key="1">
    <citation type="submission" date="2025-08" db="UniProtKB">
        <authorList>
            <consortium name="RefSeq"/>
        </authorList>
    </citation>
    <scope>IDENTIFICATION</scope>
    <source>
        <strain evidence="4">Wakin</strain>
        <tissue evidence="4">Muscle</tissue>
    </source>
</reference>
<dbReference type="SUPFAM" id="SSF48726">
    <property type="entry name" value="Immunoglobulin"/>
    <property type="match status" value="2"/>
</dbReference>
<dbReference type="PANTHER" id="PTHR21063:SF4">
    <property type="entry name" value="CD48 ANTIGEN-RELATED"/>
    <property type="match status" value="1"/>
</dbReference>
<evidence type="ECO:0000256" key="1">
    <source>
        <dbReference type="SAM" id="Phobius"/>
    </source>
</evidence>
<proteinExistence type="predicted"/>
<dbReference type="Gene3D" id="2.60.40.10">
    <property type="entry name" value="Immunoglobulins"/>
    <property type="match status" value="2"/>
</dbReference>
<dbReference type="Proteomes" id="UP000515129">
    <property type="component" value="Unplaced"/>
</dbReference>
<evidence type="ECO:0000313" key="3">
    <source>
        <dbReference type="Proteomes" id="UP000515129"/>
    </source>
</evidence>
<feature type="domain" description="Immunoglobulin" evidence="2">
    <location>
        <begin position="65"/>
        <end position="162"/>
    </location>
</feature>
<keyword evidence="1" id="KW-0472">Membrane</keyword>
<feature type="transmembrane region" description="Helical" evidence="1">
    <location>
        <begin position="42"/>
        <end position="63"/>
    </location>
</feature>
<dbReference type="GeneID" id="113083496"/>
<evidence type="ECO:0000313" key="4">
    <source>
        <dbReference type="RefSeq" id="XP_026110339.1"/>
    </source>
</evidence>
<dbReference type="OrthoDB" id="8741746at2759"/>
<feature type="domain" description="Immunoglobulin" evidence="2">
    <location>
        <begin position="165"/>
        <end position="264"/>
    </location>
</feature>